<dbReference type="PANTHER" id="PTHR46558">
    <property type="entry name" value="TRACRIPTIONAL REGULATORY PROTEIN-RELATED-RELATED"/>
    <property type="match status" value="1"/>
</dbReference>
<comment type="caution">
    <text evidence="3">The sequence shown here is derived from an EMBL/GenBank/DDBJ whole genome shotgun (WGS) entry which is preliminary data.</text>
</comment>
<dbReference type="EMBL" id="JAESVP010000006">
    <property type="protein sequence ID" value="MBL4929016.1"/>
    <property type="molecule type" value="Genomic_DNA"/>
</dbReference>
<feature type="domain" description="HTH cro/C1-type" evidence="2">
    <location>
        <begin position="7"/>
        <end position="62"/>
    </location>
</feature>
<dbReference type="Gene3D" id="1.10.260.40">
    <property type="entry name" value="lambda repressor-like DNA-binding domains"/>
    <property type="match status" value="1"/>
</dbReference>
<accession>A0A8J7STB0</accession>
<dbReference type="SMART" id="SM00530">
    <property type="entry name" value="HTH_XRE"/>
    <property type="match status" value="1"/>
</dbReference>
<evidence type="ECO:0000259" key="2">
    <source>
        <dbReference type="PROSITE" id="PS50943"/>
    </source>
</evidence>
<dbReference type="InterPro" id="IPR001387">
    <property type="entry name" value="Cro/C1-type_HTH"/>
</dbReference>
<name>A0A8J7STB0_9RHOB</name>
<reference evidence="3" key="1">
    <citation type="submission" date="2021-01" db="EMBL/GenBank/DDBJ databases">
        <title>Genome seq and assembly of Tabrizicola sp. KVB23.</title>
        <authorList>
            <person name="Chhetri G."/>
        </authorList>
    </citation>
    <scope>NUCLEOTIDE SEQUENCE</scope>
    <source>
        <strain evidence="3">KVB23</strain>
    </source>
</reference>
<dbReference type="Proteomes" id="UP000619033">
    <property type="component" value="Unassembled WGS sequence"/>
</dbReference>
<proteinExistence type="predicted"/>
<dbReference type="AlphaFoldDB" id="A0A8J7STB0"/>
<dbReference type="CDD" id="cd00093">
    <property type="entry name" value="HTH_XRE"/>
    <property type="match status" value="1"/>
</dbReference>
<organism evidence="3 4">
    <name type="scientific">Fuscibacter oryzae</name>
    <dbReference type="NCBI Taxonomy" id="2803939"/>
    <lineage>
        <taxon>Bacteria</taxon>
        <taxon>Pseudomonadati</taxon>
        <taxon>Pseudomonadota</taxon>
        <taxon>Alphaproteobacteria</taxon>
        <taxon>Rhodobacterales</taxon>
        <taxon>Paracoccaceae</taxon>
        <taxon>Fuscibacter</taxon>
    </lineage>
</organism>
<dbReference type="PANTHER" id="PTHR46558:SF11">
    <property type="entry name" value="HTH-TYPE TRANSCRIPTIONAL REGULATOR XRE"/>
    <property type="match status" value="1"/>
</dbReference>
<dbReference type="SUPFAM" id="SSF47413">
    <property type="entry name" value="lambda repressor-like DNA-binding domains"/>
    <property type="match status" value="1"/>
</dbReference>
<keyword evidence="1" id="KW-0238">DNA-binding</keyword>
<sequence length="111" mass="12441">MSFATRLNQLRLRKGQSLQDVADAIGVSKTHIWELEKGRSDNPSLEMLTKLANHFGVTIRSLVGEDPESSEDEKLAMMFRQAGELGPNDRAVLEDMIRSMVARNQKRGAEN</sequence>
<evidence type="ECO:0000313" key="3">
    <source>
        <dbReference type="EMBL" id="MBL4929016.1"/>
    </source>
</evidence>
<evidence type="ECO:0000313" key="4">
    <source>
        <dbReference type="Proteomes" id="UP000619033"/>
    </source>
</evidence>
<gene>
    <name evidence="3" type="ORF">JI744_12950</name>
</gene>
<evidence type="ECO:0000256" key="1">
    <source>
        <dbReference type="ARBA" id="ARBA00023125"/>
    </source>
</evidence>
<dbReference type="RefSeq" id="WP_202661558.1">
    <property type="nucleotide sequence ID" value="NZ_JAESVP010000006.1"/>
</dbReference>
<dbReference type="Pfam" id="PF13560">
    <property type="entry name" value="HTH_31"/>
    <property type="match status" value="1"/>
</dbReference>
<dbReference type="InterPro" id="IPR010982">
    <property type="entry name" value="Lambda_DNA-bd_dom_sf"/>
</dbReference>
<keyword evidence="4" id="KW-1185">Reference proteome</keyword>
<dbReference type="PROSITE" id="PS50943">
    <property type="entry name" value="HTH_CROC1"/>
    <property type="match status" value="1"/>
</dbReference>
<protein>
    <submittedName>
        <fullName evidence="3">Helix-turn-helix transcriptional regulator</fullName>
    </submittedName>
</protein>
<dbReference type="GO" id="GO:0003677">
    <property type="term" value="F:DNA binding"/>
    <property type="evidence" value="ECO:0007669"/>
    <property type="project" value="UniProtKB-KW"/>
</dbReference>